<comment type="caution">
    <text evidence="1">The sequence shown here is derived from an EMBL/GenBank/DDBJ whole genome shotgun (WGS) entry which is preliminary data.</text>
</comment>
<name>A0ABU9KX02_9FLAO</name>
<reference evidence="1 2" key="1">
    <citation type="submission" date="2024-04" db="EMBL/GenBank/DDBJ databases">
        <title>whole genome sequencing of Lutimonas vermicola strain IMCC1616.</title>
        <authorList>
            <person name="Bae S.S."/>
        </authorList>
    </citation>
    <scope>NUCLEOTIDE SEQUENCE [LARGE SCALE GENOMIC DNA]</scope>
    <source>
        <strain evidence="1 2">IMCC1616</strain>
    </source>
</reference>
<sequence>MNLESPKVTVQKSSEEIFNYLSKVGNFEHIMPENIDKFEAGEESFLFALKGMPEIELKLKQVDAPKKIVLGSTSEKFPFSLTADIEENSESSSNVQLLFDGEFNPMVAMMVKKPLQKFIDTLIGNIEQK</sequence>
<keyword evidence="2" id="KW-1185">Reference proteome</keyword>
<accession>A0ABU9KX02</accession>
<dbReference type="EMBL" id="JBCDNA010000001">
    <property type="protein sequence ID" value="MEL4454363.1"/>
    <property type="molecule type" value="Genomic_DNA"/>
</dbReference>
<proteinExistence type="predicted"/>
<protein>
    <submittedName>
        <fullName evidence="1">SRPBCC family protein</fullName>
    </submittedName>
</protein>
<dbReference type="Gene3D" id="3.30.530.20">
    <property type="match status" value="1"/>
</dbReference>
<gene>
    <name evidence="1" type="ORF">AABB81_00535</name>
</gene>
<dbReference type="InterPro" id="IPR023393">
    <property type="entry name" value="START-like_dom_sf"/>
</dbReference>
<dbReference type="RefSeq" id="WP_342157891.1">
    <property type="nucleotide sequence ID" value="NZ_JBCDNA010000001.1"/>
</dbReference>
<evidence type="ECO:0000313" key="1">
    <source>
        <dbReference type="EMBL" id="MEL4454363.1"/>
    </source>
</evidence>
<evidence type="ECO:0000313" key="2">
    <source>
        <dbReference type="Proteomes" id="UP001474120"/>
    </source>
</evidence>
<organism evidence="1 2">
    <name type="scientific">Lutimonas vermicola</name>
    <dbReference type="NCBI Taxonomy" id="414288"/>
    <lineage>
        <taxon>Bacteria</taxon>
        <taxon>Pseudomonadati</taxon>
        <taxon>Bacteroidota</taxon>
        <taxon>Flavobacteriia</taxon>
        <taxon>Flavobacteriales</taxon>
        <taxon>Flavobacteriaceae</taxon>
        <taxon>Lutimonas</taxon>
    </lineage>
</organism>
<dbReference type="SUPFAM" id="SSF55961">
    <property type="entry name" value="Bet v1-like"/>
    <property type="match status" value="1"/>
</dbReference>
<dbReference type="Proteomes" id="UP001474120">
    <property type="component" value="Unassembled WGS sequence"/>
</dbReference>